<evidence type="ECO:0000256" key="3">
    <source>
        <dbReference type="ARBA" id="ARBA00023157"/>
    </source>
</evidence>
<dbReference type="InterPro" id="IPR036179">
    <property type="entry name" value="Ig-like_dom_sf"/>
</dbReference>
<dbReference type="SUPFAM" id="SSF48726">
    <property type="entry name" value="Immunoglobulin"/>
    <property type="match status" value="3"/>
</dbReference>
<dbReference type="Proteomes" id="UP000694941">
    <property type="component" value="Unplaced"/>
</dbReference>
<dbReference type="CDD" id="cd00096">
    <property type="entry name" value="Ig"/>
    <property type="match status" value="1"/>
</dbReference>
<dbReference type="Pfam" id="PF07679">
    <property type="entry name" value="I-set"/>
    <property type="match status" value="2"/>
</dbReference>
<dbReference type="SMART" id="SM00408">
    <property type="entry name" value="IGc2"/>
    <property type="match status" value="3"/>
</dbReference>
<feature type="domain" description="Ig-like" evidence="5">
    <location>
        <begin position="119"/>
        <end position="203"/>
    </location>
</feature>
<keyword evidence="2" id="KW-0677">Repeat</keyword>
<dbReference type="InterPro" id="IPR013783">
    <property type="entry name" value="Ig-like_fold"/>
</dbReference>
<dbReference type="Pfam" id="PF13927">
    <property type="entry name" value="Ig_3"/>
    <property type="match status" value="1"/>
</dbReference>
<dbReference type="InterPro" id="IPR007110">
    <property type="entry name" value="Ig-like_dom"/>
</dbReference>
<protein>
    <submittedName>
        <fullName evidence="7">Lachesin-like isoform X1</fullName>
    </submittedName>
</protein>
<evidence type="ECO:0000256" key="4">
    <source>
        <dbReference type="ARBA" id="ARBA00023319"/>
    </source>
</evidence>
<dbReference type="InterPro" id="IPR051170">
    <property type="entry name" value="Neural/epithelial_adhesion"/>
</dbReference>
<evidence type="ECO:0000256" key="2">
    <source>
        <dbReference type="ARBA" id="ARBA00022737"/>
    </source>
</evidence>
<dbReference type="InterPro" id="IPR003599">
    <property type="entry name" value="Ig_sub"/>
</dbReference>
<evidence type="ECO:0000259" key="5">
    <source>
        <dbReference type="PROSITE" id="PS50835"/>
    </source>
</evidence>
<dbReference type="GeneID" id="106469804"/>
<dbReference type="InterPro" id="IPR013098">
    <property type="entry name" value="Ig_I-set"/>
</dbReference>
<dbReference type="InterPro" id="IPR003598">
    <property type="entry name" value="Ig_sub2"/>
</dbReference>
<keyword evidence="4" id="KW-0393">Immunoglobulin domain</keyword>
<dbReference type="RefSeq" id="XP_022254072.1">
    <property type="nucleotide sequence ID" value="XM_022398364.1"/>
</dbReference>
<feature type="domain" description="Ig-like" evidence="5">
    <location>
        <begin position="17"/>
        <end position="114"/>
    </location>
</feature>
<dbReference type="SMART" id="SM00409">
    <property type="entry name" value="IG"/>
    <property type="match status" value="3"/>
</dbReference>
<evidence type="ECO:0000313" key="6">
    <source>
        <dbReference type="Proteomes" id="UP000694941"/>
    </source>
</evidence>
<proteinExistence type="predicted"/>
<keyword evidence="1" id="KW-0732">Signal</keyword>
<dbReference type="PANTHER" id="PTHR12231">
    <property type="entry name" value="CTX-RELATED TYPE I TRANSMEMBRANE PROTEIN"/>
    <property type="match status" value="1"/>
</dbReference>
<reference evidence="7" key="1">
    <citation type="submission" date="2025-08" db="UniProtKB">
        <authorList>
            <consortium name="RefSeq"/>
        </authorList>
    </citation>
    <scope>IDENTIFICATION</scope>
    <source>
        <tissue evidence="7">Muscle</tissue>
    </source>
</reference>
<organism evidence="6 7">
    <name type="scientific">Limulus polyphemus</name>
    <name type="common">Atlantic horseshoe crab</name>
    <dbReference type="NCBI Taxonomy" id="6850"/>
    <lineage>
        <taxon>Eukaryota</taxon>
        <taxon>Metazoa</taxon>
        <taxon>Ecdysozoa</taxon>
        <taxon>Arthropoda</taxon>
        <taxon>Chelicerata</taxon>
        <taxon>Merostomata</taxon>
        <taxon>Xiphosura</taxon>
        <taxon>Limulidae</taxon>
        <taxon>Limulus</taxon>
    </lineage>
</organism>
<evidence type="ECO:0000313" key="7">
    <source>
        <dbReference type="RefSeq" id="XP_022254072.1"/>
    </source>
</evidence>
<dbReference type="PANTHER" id="PTHR12231:SF253">
    <property type="entry name" value="DPR-INTERACTING PROTEIN ETA, ISOFORM B-RELATED"/>
    <property type="match status" value="1"/>
</dbReference>
<accession>A0ABM1TDW6</accession>
<keyword evidence="3" id="KW-1015">Disulfide bond</keyword>
<name>A0ABM1TDW6_LIMPO</name>
<dbReference type="PROSITE" id="PS50835">
    <property type="entry name" value="IG_LIKE"/>
    <property type="match status" value="3"/>
</dbReference>
<evidence type="ECO:0000256" key="1">
    <source>
        <dbReference type="ARBA" id="ARBA00022729"/>
    </source>
</evidence>
<gene>
    <name evidence="7" type="primary">LOC106469804</name>
</gene>
<keyword evidence="6" id="KW-1185">Reference proteome</keyword>
<dbReference type="Gene3D" id="2.60.40.10">
    <property type="entry name" value="Immunoglobulins"/>
    <property type="match status" value="3"/>
</dbReference>
<feature type="domain" description="Ig-like" evidence="5">
    <location>
        <begin position="214"/>
        <end position="306"/>
    </location>
</feature>
<sequence length="344" mass="38809">MNLYICLVADGGRSGSPRFAEPIRNVTRAEGRSLTLACVVENLEPFKVSWIHINRHMLLTLHDAVITRNPRFRITHNGHSTWVLHIDNVQKDDQGQYMCQINTNPMISQSGYVSVVVPPKIDEDITSSDREVKEGSHVTLQCRASGIPTPNITWRREDNQEIILGKKKVTKVVGDTLDINHVKRTHMGAYLCIASNQVQPSVSKRILLNVKFPPMIWTSEEVVGTSVGAAVTLECHLECYPPSVSYWTKNRDTLVIADSKRDVMTVEVGLYKVEMRLRLRNVSHDDFGSYICHAKSSLGEAEASIKLHDVDNNKSSGKKRSTEKDVETDLKINSYFLFLLVIKR</sequence>